<reference evidence="2 3" key="1">
    <citation type="submission" date="2017-10" db="EMBL/GenBank/DDBJ databases">
        <title>Sphingobium yanoikuyae S72.</title>
        <authorList>
            <person name="Sanchez E."/>
            <person name="Bustos P."/>
            <person name="Mendoza P."/>
            <person name="Guo X."/>
            <person name="Mendoza A."/>
        </authorList>
    </citation>
    <scope>NUCLEOTIDE SEQUENCE [LARGE SCALE GENOMIC DNA]</scope>
    <source>
        <strain evidence="2 3">S72</strain>
    </source>
</reference>
<feature type="domain" description="Aminoglycoside phosphotransferase" evidence="1">
    <location>
        <begin position="40"/>
        <end position="270"/>
    </location>
</feature>
<dbReference type="EMBL" id="CP023741">
    <property type="protein sequence ID" value="ATI79949.1"/>
    <property type="molecule type" value="Genomic_DNA"/>
</dbReference>
<dbReference type="PANTHER" id="PTHR21310">
    <property type="entry name" value="AMINOGLYCOSIDE PHOSPHOTRANSFERASE-RELATED-RELATED"/>
    <property type="match status" value="1"/>
</dbReference>
<dbReference type="InterPro" id="IPR041726">
    <property type="entry name" value="ACAD10_11_N"/>
</dbReference>
<evidence type="ECO:0000259" key="1">
    <source>
        <dbReference type="Pfam" id="PF01636"/>
    </source>
</evidence>
<dbReference type="PANTHER" id="PTHR21310:SF40">
    <property type="entry name" value="AMINOGLYCOSIDE PHOSPHOTRANSFERASE DOMAIN-CONTAINING PROTEIN-RELATED"/>
    <property type="match status" value="1"/>
</dbReference>
<dbReference type="Proteomes" id="UP000219422">
    <property type="component" value="Chromosome"/>
</dbReference>
<dbReference type="AlphaFoldDB" id="A0A291MXV3"/>
<gene>
    <name evidence="2" type="ORF">A6768_07935</name>
</gene>
<dbReference type="Gene3D" id="3.90.1200.10">
    <property type="match status" value="1"/>
</dbReference>
<dbReference type="SUPFAM" id="SSF56112">
    <property type="entry name" value="Protein kinase-like (PK-like)"/>
    <property type="match status" value="1"/>
</dbReference>
<accession>A0A291MXV3</accession>
<evidence type="ECO:0000313" key="2">
    <source>
        <dbReference type="EMBL" id="ATI79949.1"/>
    </source>
</evidence>
<dbReference type="InterPro" id="IPR002575">
    <property type="entry name" value="Aminoglycoside_PTrfase"/>
</dbReference>
<name>A0A291MXV3_SPHYA</name>
<dbReference type="Pfam" id="PF01636">
    <property type="entry name" value="APH"/>
    <property type="match status" value="1"/>
</dbReference>
<proteinExistence type="predicted"/>
<protein>
    <submittedName>
        <fullName evidence="2">Phosphotransferase family protein</fullName>
    </submittedName>
</protein>
<dbReference type="KEGG" id="sya:A6768_07935"/>
<evidence type="ECO:0000313" key="3">
    <source>
        <dbReference type="Proteomes" id="UP000219422"/>
    </source>
</evidence>
<organism evidence="2 3">
    <name type="scientific">Sphingobium yanoikuyae</name>
    <name type="common">Sphingomonas yanoikuyae</name>
    <dbReference type="NCBI Taxonomy" id="13690"/>
    <lineage>
        <taxon>Bacteria</taxon>
        <taxon>Pseudomonadati</taxon>
        <taxon>Pseudomonadota</taxon>
        <taxon>Alphaproteobacteria</taxon>
        <taxon>Sphingomonadales</taxon>
        <taxon>Sphingomonadaceae</taxon>
        <taxon>Sphingobium</taxon>
    </lineage>
</organism>
<dbReference type="Gene3D" id="3.30.200.20">
    <property type="entry name" value="Phosphorylase Kinase, domain 1"/>
    <property type="match status" value="1"/>
</dbReference>
<sequence>MLDHGSNDALDDFDGLIDWDRFNAWLEASEAPGSGPVTAVRKLAGGLQNNVFLLSRDNQDLILRRPGKHLKPKSNETMLREARVLKALEGSAVPHPRMLALCDDADVLGACFYLMEPLEGFAKSGDLPGEYAANASWRRAMGDALVKAASALGEVDYLAAGLEDLGKPENWHERQVERWRSQLEGYAATPGYDPADLPHVDVVGRWLADNLPNDRRIGLVHGDLQFPNVMFSLQTPKISGVLDWELVSLGDPLLDLGWILSSWSEDGDPEGKSPMVKPWDGFLSRRELIALYGEQSGRDMAQVPWFFALACYKLACLLEGTFAASKAGKVPEPIGLSVHAYATWLMTKALQIIAG</sequence>
<dbReference type="InterPro" id="IPR051678">
    <property type="entry name" value="AGP_Transferase"/>
</dbReference>
<keyword evidence="2" id="KW-0808">Transferase</keyword>
<dbReference type="InterPro" id="IPR011009">
    <property type="entry name" value="Kinase-like_dom_sf"/>
</dbReference>
<dbReference type="GO" id="GO:0016740">
    <property type="term" value="F:transferase activity"/>
    <property type="evidence" value="ECO:0007669"/>
    <property type="project" value="UniProtKB-KW"/>
</dbReference>
<dbReference type="CDD" id="cd05154">
    <property type="entry name" value="ACAD10_11_N-like"/>
    <property type="match status" value="1"/>
</dbReference>